<evidence type="ECO:0000313" key="2">
    <source>
        <dbReference type="Proteomes" id="UP000273405"/>
    </source>
</evidence>
<proteinExistence type="predicted"/>
<dbReference type="PROSITE" id="PS51257">
    <property type="entry name" value="PROKAR_LIPOPROTEIN"/>
    <property type="match status" value="1"/>
</dbReference>
<dbReference type="AlphaFoldDB" id="A0A3A8LRA8"/>
<sequence>MTRMRTVARWAPTGLLGALAALLALLGACRDEPPLTGARSLLRVSQELVTFPSSYPGLERQVELRVVNAGRTTLDVEWTALAAPFSAEGLPTRLGPGEVPVRLRFRPEVTGATTATLT</sequence>
<dbReference type="Proteomes" id="UP000273405">
    <property type="component" value="Unassembled WGS sequence"/>
</dbReference>
<name>A0A3A8LRA8_9BACT</name>
<comment type="caution">
    <text evidence="1">The sequence shown here is derived from an EMBL/GenBank/DDBJ whole genome shotgun (WGS) entry which is preliminary data.</text>
</comment>
<protein>
    <submittedName>
        <fullName evidence="1">Tenascin-X</fullName>
    </submittedName>
</protein>
<gene>
    <name evidence="1" type="ORF">D7X12_42105</name>
</gene>
<accession>A0A3A8LRA8</accession>
<keyword evidence="2" id="KW-1185">Reference proteome</keyword>
<evidence type="ECO:0000313" key="1">
    <source>
        <dbReference type="EMBL" id="RKH22457.1"/>
    </source>
</evidence>
<reference evidence="2" key="1">
    <citation type="submission" date="2018-09" db="EMBL/GenBank/DDBJ databases">
        <authorList>
            <person name="Livingstone P.G."/>
            <person name="Whitworth D.E."/>
        </authorList>
    </citation>
    <scope>NUCLEOTIDE SEQUENCE [LARGE SCALE GENOMIC DNA]</scope>
    <source>
        <strain evidence="2">CA040B</strain>
    </source>
</reference>
<feature type="non-terminal residue" evidence="1">
    <location>
        <position position="118"/>
    </location>
</feature>
<organism evidence="1 2">
    <name type="scientific">Corallococcus sicarius</name>
    <dbReference type="NCBI Taxonomy" id="2316726"/>
    <lineage>
        <taxon>Bacteria</taxon>
        <taxon>Pseudomonadati</taxon>
        <taxon>Myxococcota</taxon>
        <taxon>Myxococcia</taxon>
        <taxon>Myxococcales</taxon>
        <taxon>Cystobacterineae</taxon>
        <taxon>Myxococcaceae</taxon>
        <taxon>Corallococcus</taxon>
    </lineage>
</organism>
<dbReference type="EMBL" id="RAWG01000777">
    <property type="protein sequence ID" value="RKH22457.1"/>
    <property type="molecule type" value="Genomic_DNA"/>
</dbReference>